<dbReference type="GO" id="GO:0016020">
    <property type="term" value="C:membrane"/>
    <property type="evidence" value="ECO:0007669"/>
    <property type="project" value="TreeGrafter"/>
</dbReference>
<keyword evidence="3" id="KW-1185">Reference proteome</keyword>
<dbReference type="PANTHER" id="PTHR43798">
    <property type="entry name" value="MONOACYLGLYCEROL LIPASE"/>
    <property type="match status" value="1"/>
</dbReference>
<name>A0A5C5RXJ7_9ACTN</name>
<proteinExistence type="predicted"/>
<organism evidence="2 3">
    <name type="scientific">Tsukamurella conjunctivitidis</name>
    <dbReference type="NCBI Taxonomy" id="2592068"/>
    <lineage>
        <taxon>Bacteria</taxon>
        <taxon>Bacillati</taxon>
        <taxon>Actinomycetota</taxon>
        <taxon>Actinomycetes</taxon>
        <taxon>Mycobacteriales</taxon>
        <taxon>Tsukamurellaceae</taxon>
        <taxon>Tsukamurella</taxon>
    </lineage>
</organism>
<dbReference type="PANTHER" id="PTHR43798:SF33">
    <property type="entry name" value="HYDROLASE, PUTATIVE (AFU_ORTHOLOGUE AFUA_2G14860)-RELATED"/>
    <property type="match status" value="1"/>
</dbReference>
<feature type="domain" description="AB hydrolase-1" evidence="1">
    <location>
        <begin position="69"/>
        <end position="300"/>
    </location>
</feature>
<reference evidence="2 3" key="1">
    <citation type="submission" date="2019-06" db="EMBL/GenBank/DDBJ databases">
        <title>Tsukamurella conjunctivitidis sp. nov., Tsukamurella assacharolytica sp. nov. and Tsukamurella sputae sp. nov. isolated from patients with conjunctivitis, bacteraemia (lymphoma) and respiratory infection (sputum) in Hong Kong.</title>
        <authorList>
            <person name="Teng J.L.L."/>
            <person name="Lee H.H."/>
            <person name="Fong J.Y.H."/>
            <person name="Fok K.M.N."/>
            <person name="Lau S.K.P."/>
            <person name="Woo P.C.Y."/>
        </authorList>
    </citation>
    <scope>NUCLEOTIDE SEQUENCE [LARGE SCALE GENOMIC DNA]</scope>
    <source>
        <strain evidence="2 3">HKU72</strain>
    </source>
</reference>
<evidence type="ECO:0000313" key="2">
    <source>
        <dbReference type="EMBL" id="TWS26741.1"/>
    </source>
</evidence>
<dbReference type="InterPro" id="IPR000073">
    <property type="entry name" value="AB_hydrolase_1"/>
</dbReference>
<sequence length="318" mass="33436">MIVDKQGVRGVFLTSMLKSRHRRTLASPAQGDLTMTTATAPVESITLVADGVSLAARIARPVGTSRALILAVHGGTYDSEYFQVSDDSLLTIAPVLGYTVVAVDRPGYGGSADVAADRLGFDEQAKILTAAMDGLAASLDLPVVLVGHSIGGMLALLVAASSSTPRGIEVSGLGELWQPGIREMWGGLRGDAPSIALPPEAHAGVMLGPEGTYPASAIARDGELLRPMPMPELYDVVDWADRLPTVGAAVTVQVRLTFAEHDHIWRADDEAMAAVARHFTAAPFATTLMTGVGHSIELHHLARAYVLSQLSFVEQAIA</sequence>
<accession>A0A5C5RXJ7</accession>
<dbReference type="Pfam" id="PF12697">
    <property type="entry name" value="Abhydrolase_6"/>
    <property type="match status" value="1"/>
</dbReference>
<protein>
    <submittedName>
        <fullName evidence="2">Alpha/beta hydrolase</fullName>
    </submittedName>
</protein>
<gene>
    <name evidence="2" type="ORF">FK530_22070</name>
</gene>
<dbReference type="EMBL" id="VIGX01000023">
    <property type="protein sequence ID" value="TWS26741.1"/>
    <property type="molecule type" value="Genomic_DNA"/>
</dbReference>
<comment type="caution">
    <text evidence="2">The sequence shown here is derived from an EMBL/GenBank/DDBJ whole genome shotgun (WGS) entry which is preliminary data.</text>
</comment>
<evidence type="ECO:0000259" key="1">
    <source>
        <dbReference type="Pfam" id="PF12697"/>
    </source>
</evidence>
<dbReference type="InterPro" id="IPR029058">
    <property type="entry name" value="AB_hydrolase_fold"/>
</dbReference>
<dbReference type="InterPro" id="IPR050266">
    <property type="entry name" value="AB_hydrolase_sf"/>
</dbReference>
<keyword evidence="2" id="KW-0378">Hydrolase</keyword>
<dbReference type="Proteomes" id="UP000319375">
    <property type="component" value="Unassembled WGS sequence"/>
</dbReference>
<dbReference type="AlphaFoldDB" id="A0A5C5RXJ7"/>
<dbReference type="PRINTS" id="PR00111">
    <property type="entry name" value="ABHYDROLASE"/>
</dbReference>
<dbReference type="SUPFAM" id="SSF53474">
    <property type="entry name" value="alpha/beta-Hydrolases"/>
    <property type="match status" value="1"/>
</dbReference>
<dbReference type="Gene3D" id="3.40.50.1820">
    <property type="entry name" value="alpha/beta hydrolase"/>
    <property type="match status" value="1"/>
</dbReference>
<evidence type="ECO:0000313" key="3">
    <source>
        <dbReference type="Proteomes" id="UP000319375"/>
    </source>
</evidence>
<dbReference type="GO" id="GO:0016787">
    <property type="term" value="F:hydrolase activity"/>
    <property type="evidence" value="ECO:0007669"/>
    <property type="project" value="UniProtKB-KW"/>
</dbReference>